<dbReference type="GO" id="GO:0007156">
    <property type="term" value="P:homophilic cell adhesion via plasma membrane adhesion molecules"/>
    <property type="evidence" value="ECO:0007669"/>
    <property type="project" value="InterPro"/>
</dbReference>
<dbReference type="PRINTS" id="PR00205">
    <property type="entry name" value="CADHERIN"/>
</dbReference>
<reference evidence="17" key="2">
    <citation type="submission" date="2025-08" db="UniProtKB">
        <authorList>
            <consortium name="Ensembl"/>
        </authorList>
    </citation>
    <scope>IDENTIFICATION</scope>
</reference>
<evidence type="ECO:0000256" key="11">
    <source>
        <dbReference type="ARBA" id="ARBA00023180"/>
    </source>
</evidence>
<keyword evidence="18" id="KW-1185">Reference proteome</keyword>
<keyword evidence="2" id="KW-1003">Cell membrane</keyword>
<feature type="domain" description="Cadherin" evidence="16">
    <location>
        <begin position="634"/>
        <end position="741"/>
    </location>
</feature>
<keyword evidence="5 15" id="KW-0732">Signal</keyword>
<feature type="chain" id="PRO_5025633284" evidence="15">
    <location>
        <begin position="34"/>
        <end position="1275"/>
    </location>
</feature>
<feature type="compositionally biased region" description="Polar residues" evidence="13">
    <location>
        <begin position="1086"/>
        <end position="1102"/>
    </location>
</feature>
<evidence type="ECO:0000256" key="8">
    <source>
        <dbReference type="ARBA" id="ARBA00022889"/>
    </source>
</evidence>
<dbReference type="FunFam" id="2.60.40.60:FF:000028">
    <property type="entry name" value="Protocadherin 1"/>
    <property type="match status" value="1"/>
</dbReference>
<evidence type="ECO:0000256" key="12">
    <source>
        <dbReference type="PROSITE-ProRule" id="PRU00043"/>
    </source>
</evidence>
<dbReference type="AlphaFoldDB" id="A0A674GRD7"/>
<evidence type="ECO:0000256" key="3">
    <source>
        <dbReference type="ARBA" id="ARBA00022553"/>
    </source>
</evidence>
<feature type="domain" description="Cadherin" evidence="16">
    <location>
        <begin position="744"/>
        <end position="848"/>
    </location>
</feature>
<feature type="transmembrane region" description="Helical" evidence="14">
    <location>
        <begin position="877"/>
        <end position="900"/>
    </location>
</feature>
<feature type="region of interest" description="Disordered" evidence="13">
    <location>
        <begin position="1240"/>
        <end position="1266"/>
    </location>
</feature>
<dbReference type="GO" id="GO:0005509">
    <property type="term" value="F:calcium ion binding"/>
    <property type="evidence" value="ECO:0007669"/>
    <property type="project" value="UniProtKB-UniRule"/>
</dbReference>
<feature type="domain" description="Cadherin" evidence="16">
    <location>
        <begin position="147"/>
        <end position="295"/>
    </location>
</feature>
<feature type="compositionally biased region" description="Polar residues" evidence="13">
    <location>
        <begin position="1254"/>
        <end position="1266"/>
    </location>
</feature>
<evidence type="ECO:0000259" key="16">
    <source>
        <dbReference type="PROSITE" id="PS50268"/>
    </source>
</evidence>
<evidence type="ECO:0000256" key="14">
    <source>
        <dbReference type="SAM" id="Phobius"/>
    </source>
</evidence>
<dbReference type="InterPro" id="IPR013585">
    <property type="entry name" value="Protocadherin"/>
</dbReference>
<dbReference type="FunFam" id="2.60.40.60:FF:000034">
    <property type="entry name" value="Protocadherin 1"/>
    <property type="match status" value="1"/>
</dbReference>
<dbReference type="PROSITE" id="PS00232">
    <property type="entry name" value="CADHERIN_1"/>
    <property type="match status" value="4"/>
</dbReference>
<dbReference type="PANTHER" id="PTHR24028:SF253">
    <property type="entry name" value="PROTOCADHERIN-7"/>
    <property type="match status" value="1"/>
</dbReference>
<dbReference type="Gene3D" id="2.60.40.60">
    <property type="entry name" value="Cadherins"/>
    <property type="match status" value="7"/>
</dbReference>
<dbReference type="Pfam" id="PF08374">
    <property type="entry name" value="Protocadherin"/>
    <property type="match status" value="1"/>
</dbReference>
<dbReference type="InterPro" id="IPR013164">
    <property type="entry name" value="Cadherin_N"/>
</dbReference>
<reference evidence="17 18" key="1">
    <citation type="journal article" date="2010" name="Nature">
        <title>The genome of a songbird.</title>
        <authorList>
            <person name="Warren W.C."/>
            <person name="Clayton D.F."/>
            <person name="Ellegren H."/>
            <person name="Arnold A.P."/>
            <person name="Hillier L.W."/>
            <person name="Kunstner A."/>
            <person name="Searle S."/>
            <person name="White S."/>
            <person name="Vilella A.J."/>
            <person name="Fairley S."/>
            <person name="Heger A."/>
            <person name="Kong L."/>
            <person name="Ponting C.P."/>
            <person name="Jarvis E.D."/>
            <person name="Mello C.V."/>
            <person name="Minx P."/>
            <person name="Lovell P."/>
            <person name="Velho T.A."/>
            <person name="Ferris M."/>
            <person name="Balakrishnan C.N."/>
            <person name="Sinha S."/>
            <person name="Blatti C."/>
            <person name="London S.E."/>
            <person name="Li Y."/>
            <person name="Lin Y.C."/>
            <person name="George J."/>
            <person name="Sweedler J."/>
            <person name="Southey B."/>
            <person name="Gunaratne P."/>
            <person name="Watson M."/>
            <person name="Nam K."/>
            <person name="Backstrom N."/>
            <person name="Smeds L."/>
            <person name="Nabholz B."/>
            <person name="Itoh Y."/>
            <person name="Whitney O."/>
            <person name="Pfenning A.R."/>
            <person name="Howard J."/>
            <person name="Volker M."/>
            <person name="Skinner B.M."/>
            <person name="Griffin D.K."/>
            <person name="Ye L."/>
            <person name="McLaren W.M."/>
            <person name="Flicek P."/>
            <person name="Quesada V."/>
            <person name="Velasco G."/>
            <person name="Lopez-Otin C."/>
            <person name="Puente X.S."/>
            <person name="Olender T."/>
            <person name="Lancet D."/>
            <person name="Smit A.F."/>
            <person name="Hubley R."/>
            <person name="Konkel M.K."/>
            <person name="Walker J.A."/>
            <person name="Batzer M.A."/>
            <person name="Gu W."/>
            <person name="Pollock D.D."/>
            <person name="Chen L."/>
            <person name="Cheng Z."/>
            <person name="Eichler E.E."/>
            <person name="Stapley J."/>
            <person name="Slate J."/>
            <person name="Ekblom R."/>
            <person name="Birkhead T."/>
            <person name="Burke T."/>
            <person name="Burt D."/>
            <person name="Scharff C."/>
            <person name="Adam I."/>
            <person name="Richard H."/>
            <person name="Sultan M."/>
            <person name="Soldatov A."/>
            <person name="Lehrach H."/>
            <person name="Edwards S.V."/>
            <person name="Yang S.P."/>
            <person name="Li X."/>
            <person name="Graves T."/>
            <person name="Fulton L."/>
            <person name="Nelson J."/>
            <person name="Chinwalla A."/>
            <person name="Hou S."/>
            <person name="Mardis E.R."/>
            <person name="Wilson R.K."/>
        </authorList>
    </citation>
    <scope>NUCLEOTIDE SEQUENCE [LARGE SCALE GENOMIC DNA]</scope>
</reference>
<dbReference type="InterPro" id="IPR002126">
    <property type="entry name" value="Cadherin-like_dom"/>
</dbReference>
<evidence type="ECO:0000256" key="15">
    <source>
        <dbReference type="SAM" id="SignalP"/>
    </source>
</evidence>
<sequence>MRKMRTLLRSVHCCCCCFLFLLPPPLWVSLAAAKQLLKYRLAEEGPADIRIGNVASDLGIVTGSGEVTFSLESGSDYLKIDNMTGELSTTERRIDREKLPQCQMIFDENECFLDFEVSVIGPSQSWVDLFEGRVIILDINDNTPTFPSPVLTLTVEENRPVGTLYLLPTATDRDFGRNGIERYELLQEPGGDGGRRGGGGGAAAAAPESAPFPGGSKRRQEAEAAARSSVFELQVADTLDGEKQPQLIVKGALDREQRDSYELSLRVRDGGDPARSSQAILRVLITDVNDNSPRFEKSVYEADLAENSSPGTPILQLRATDLDVGVNGQIEYVFGAATESVRRLLRLDETSGWLSVLHRIDREEVNQLRFTVMARDRGQPPKTDKATVVLNIRDENDNVPTIDIRKIGRIPLRDGVASVAEDVLVDTPIALVQVSDRDQGENGVVTCTVVGDVPFQLKPASEGEGEPQNKRKYFLHTSAPLDYEAVRDYNVVIVAVDSGSPSLSSNNSLLVRVGDTNDNPPMFSQAVLEVSFPENNLPGERVATVVATDADSGKNAEITYSLEASPLSPEAPGSIFSIDPDSGDVSVQAVLDREQRDTYEFQVTARDKGVPSLQGSTTVVVRVSDRNDNEPRFMQDVFTFYVKENLQPNSPVGMVTVMDFDKGRNAELSLSIQPGDHEQAAGIFSIENDTGTIFSTVSFDREQQTSYTFKVKAVDGGEPPRSATATVSLFVMDENDNAPTVTFPSNSSYTVLPPSSNMRTVVATVVATDADTGLNADLNYSIVGGNPFKLFEIDPASGVVSLVGKLAPKHYGLHRLVVQVNDSGQPPQSTTALLHVFVNESLSNATVVESQVARSLHTPLAQDIAGDPSYELSKQRLSIVIGVVAGIMTVILLILVVVMARYCRSKGKHGYEAGKKDHEDFFTPQQHDKAKKPKKDKKGKKGKQPLYSSIVTVEASKPNGQRYDSVNEKLSDSPGMGRYRSVNGGPGSPDLARHYKSSSPLPTVQLHPQSPTAGKKHQAVQDLPPANTFVGAGDNISIGSDHCSEYSCQASSKYSKQVDTVQTTQHPGHIEESCKMNPFRRVTFSVVSQPQDPHQGSLQSCYDSGLEESETPSSKSSSGPRLGALPLPEDNYERTTPDGSVGEAEHMENDSRPLPDVALTGKCTRECDEYGHSDSCWMPVRTSPERKQKSQPKLSTFMPVDERGSQEKLANGEASLMGDRNRNLLNKKLTSSYETFSAASFSKNEEGNPEDIPLTQTGEYKPSPVNTLTRREVYL</sequence>
<dbReference type="FunFam" id="2.60.40.60:FF:000043">
    <property type="entry name" value="Protocadherin 1"/>
    <property type="match status" value="1"/>
</dbReference>
<feature type="region of interest" description="Disordered" evidence="13">
    <location>
        <begin position="186"/>
        <end position="224"/>
    </location>
</feature>
<dbReference type="FunFam" id="2.60.40.60:FF:000005">
    <property type="entry name" value="Protocadherin 9"/>
    <property type="match status" value="1"/>
</dbReference>
<name>A0A674GRD7_TAEGU</name>
<feature type="domain" description="Cadherin" evidence="16">
    <location>
        <begin position="296"/>
        <end position="402"/>
    </location>
</feature>
<feature type="compositionally biased region" description="Basic and acidic residues" evidence="13">
    <location>
        <begin position="909"/>
        <end position="921"/>
    </location>
</feature>
<evidence type="ECO:0000256" key="13">
    <source>
        <dbReference type="SAM" id="MobiDB-lite"/>
    </source>
</evidence>
<dbReference type="GO" id="GO:0005886">
    <property type="term" value="C:plasma membrane"/>
    <property type="evidence" value="ECO:0007669"/>
    <property type="project" value="UniProtKB-SubCell"/>
</dbReference>
<dbReference type="PANTHER" id="PTHR24028">
    <property type="entry name" value="CADHERIN-87A"/>
    <property type="match status" value="1"/>
</dbReference>
<dbReference type="Ensembl" id="ENSTGUT00000009552.2">
    <property type="protein sequence ID" value="ENSTGUP00000024997.1"/>
    <property type="gene ID" value="ENSTGUG00000009172.2"/>
</dbReference>
<dbReference type="CDD" id="cd11304">
    <property type="entry name" value="Cadherin_repeat"/>
    <property type="match status" value="7"/>
</dbReference>
<dbReference type="GeneTree" id="ENSGT00940000157221"/>
<reference evidence="17" key="3">
    <citation type="submission" date="2025-09" db="UniProtKB">
        <authorList>
            <consortium name="Ensembl"/>
        </authorList>
    </citation>
    <scope>IDENTIFICATION</scope>
</reference>
<dbReference type="Proteomes" id="UP000007754">
    <property type="component" value="Chromosome 4"/>
</dbReference>
<evidence type="ECO:0000313" key="18">
    <source>
        <dbReference type="Proteomes" id="UP000007754"/>
    </source>
</evidence>
<keyword evidence="9 14" id="KW-1133">Transmembrane helix</keyword>
<keyword evidence="3" id="KW-0597">Phosphoprotein</keyword>
<evidence type="ECO:0000256" key="1">
    <source>
        <dbReference type="ARBA" id="ARBA00004251"/>
    </source>
</evidence>
<feature type="compositionally biased region" description="Basic residues" evidence="13">
    <location>
        <begin position="929"/>
        <end position="943"/>
    </location>
</feature>
<evidence type="ECO:0000256" key="4">
    <source>
        <dbReference type="ARBA" id="ARBA00022692"/>
    </source>
</evidence>
<dbReference type="SUPFAM" id="SSF49313">
    <property type="entry name" value="Cadherin-like"/>
    <property type="match status" value="7"/>
</dbReference>
<keyword evidence="11" id="KW-0325">Glycoprotein</keyword>
<proteinExistence type="predicted"/>
<comment type="subcellular location">
    <subcellularLocation>
        <location evidence="1">Cell membrane</location>
        <topology evidence="1">Single-pass type I membrane protein</topology>
    </subcellularLocation>
</comment>
<dbReference type="InterPro" id="IPR015919">
    <property type="entry name" value="Cadherin-like_sf"/>
</dbReference>
<feature type="region of interest" description="Disordered" evidence="13">
    <location>
        <begin position="908"/>
        <end position="988"/>
    </location>
</feature>
<dbReference type="FunFam" id="2.60.40.60:FF:000073">
    <property type="entry name" value="protocadherin-7 isoform X1"/>
    <property type="match status" value="1"/>
</dbReference>
<accession>A0A674GRD7</accession>
<protein>
    <submittedName>
        <fullName evidence="17">Protocadherin 7</fullName>
    </submittedName>
</protein>
<dbReference type="InParanoid" id="A0A674GRD7"/>
<feature type="domain" description="Cadherin" evidence="16">
    <location>
        <begin position="524"/>
        <end position="633"/>
    </location>
</feature>
<gene>
    <name evidence="17" type="primary">PCDH7</name>
</gene>
<evidence type="ECO:0000313" key="17">
    <source>
        <dbReference type="Ensembl" id="ENSTGUP00000024997.1"/>
    </source>
</evidence>
<feature type="compositionally biased region" description="Basic and acidic residues" evidence="13">
    <location>
        <begin position="1143"/>
        <end position="1153"/>
    </location>
</feature>
<evidence type="ECO:0000256" key="10">
    <source>
        <dbReference type="ARBA" id="ARBA00023136"/>
    </source>
</evidence>
<dbReference type="OMA" id="MENDARP"/>
<feature type="domain" description="Cadherin" evidence="16">
    <location>
        <begin position="417"/>
        <end position="523"/>
    </location>
</feature>
<organism evidence="17 18">
    <name type="scientific">Taeniopygia guttata</name>
    <name type="common">Zebra finch</name>
    <name type="synonym">Poephila guttata</name>
    <dbReference type="NCBI Taxonomy" id="59729"/>
    <lineage>
        <taxon>Eukaryota</taxon>
        <taxon>Metazoa</taxon>
        <taxon>Chordata</taxon>
        <taxon>Craniata</taxon>
        <taxon>Vertebrata</taxon>
        <taxon>Euteleostomi</taxon>
        <taxon>Archelosauria</taxon>
        <taxon>Archosauria</taxon>
        <taxon>Dinosauria</taxon>
        <taxon>Saurischia</taxon>
        <taxon>Theropoda</taxon>
        <taxon>Coelurosauria</taxon>
        <taxon>Aves</taxon>
        <taxon>Neognathae</taxon>
        <taxon>Neoaves</taxon>
        <taxon>Telluraves</taxon>
        <taxon>Australaves</taxon>
        <taxon>Passeriformes</taxon>
        <taxon>Passeroidea</taxon>
        <taxon>Estrildidae</taxon>
        <taxon>Estrildinae</taxon>
        <taxon>Taeniopygia</taxon>
    </lineage>
</organism>
<dbReference type="Pfam" id="PF08266">
    <property type="entry name" value="Cadherin_2"/>
    <property type="match status" value="1"/>
</dbReference>
<evidence type="ECO:0000256" key="6">
    <source>
        <dbReference type="ARBA" id="ARBA00022737"/>
    </source>
</evidence>
<dbReference type="SMART" id="SM00112">
    <property type="entry name" value="CA"/>
    <property type="match status" value="7"/>
</dbReference>
<evidence type="ECO:0000256" key="2">
    <source>
        <dbReference type="ARBA" id="ARBA00022475"/>
    </source>
</evidence>
<evidence type="ECO:0000256" key="5">
    <source>
        <dbReference type="ARBA" id="ARBA00022729"/>
    </source>
</evidence>
<keyword evidence="10 14" id="KW-0472">Membrane</keyword>
<evidence type="ECO:0000256" key="7">
    <source>
        <dbReference type="ARBA" id="ARBA00022837"/>
    </source>
</evidence>
<dbReference type="InterPro" id="IPR020894">
    <property type="entry name" value="Cadherin_CS"/>
</dbReference>
<feature type="region of interest" description="Disordered" evidence="13">
    <location>
        <begin position="1086"/>
        <end position="1156"/>
    </location>
</feature>
<keyword evidence="4 14" id="KW-0812">Transmembrane</keyword>
<dbReference type="PROSITE" id="PS50268">
    <property type="entry name" value="CADHERIN_2"/>
    <property type="match status" value="7"/>
</dbReference>
<feature type="compositionally biased region" description="Low complexity" evidence="13">
    <location>
        <begin position="203"/>
        <end position="215"/>
    </location>
</feature>
<keyword evidence="7 12" id="KW-0106">Calcium</keyword>
<dbReference type="FunFam" id="2.60.40.60:FF:000016">
    <property type="entry name" value="Protocadherin 9"/>
    <property type="match status" value="1"/>
</dbReference>
<dbReference type="FunFam" id="2.60.40.60:FF:000082">
    <property type="entry name" value="Protocadherin 7b"/>
    <property type="match status" value="1"/>
</dbReference>
<dbReference type="InterPro" id="IPR050174">
    <property type="entry name" value="Protocadherin/Cadherin-CA"/>
</dbReference>
<keyword evidence="8" id="KW-0130">Cell adhesion</keyword>
<dbReference type="Pfam" id="PF00028">
    <property type="entry name" value="Cadherin"/>
    <property type="match status" value="5"/>
</dbReference>
<feature type="signal peptide" evidence="15">
    <location>
        <begin position="1"/>
        <end position="33"/>
    </location>
</feature>
<evidence type="ECO:0000256" key="9">
    <source>
        <dbReference type="ARBA" id="ARBA00022989"/>
    </source>
</evidence>
<keyword evidence="6" id="KW-0677">Repeat</keyword>
<feature type="compositionally biased region" description="Gly residues" evidence="13">
    <location>
        <begin position="190"/>
        <end position="202"/>
    </location>
</feature>
<feature type="domain" description="Cadherin" evidence="16">
    <location>
        <begin position="55"/>
        <end position="146"/>
    </location>
</feature>